<dbReference type="NCBIfam" id="NF038153">
    <property type="entry name" value="lant_leader_L1a"/>
    <property type="match status" value="1"/>
</dbReference>
<dbReference type="STRING" id="478744.SAMN05444359_12051"/>
<proteinExistence type="predicted"/>
<evidence type="ECO:0008006" key="3">
    <source>
        <dbReference type="Google" id="ProtNLM"/>
    </source>
</evidence>
<dbReference type="AlphaFoldDB" id="A0A1H9KCT2"/>
<gene>
    <name evidence="1" type="ORF">SAMN05444359_12051</name>
</gene>
<dbReference type="RefSeq" id="WP_090170706.1">
    <property type="nucleotide sequence ID" value="NZ_FOFB01000020.1"/>
</dbReference>
<protein>
    <recommendedName>
        <fullName evidence="3">Thiazolylpeptide-type bacteriocin</fullName>
    </recommendedName>
</protein>
<dbReference type="Proteomes" id="UP000199021">
    <property type="component" value="Unassembled WGS sequence"/>
</dbReference>
<keyword evidence="2" id="KW-1185">Reference proteome</keyword>
<dbReference type="InParanoid" id="A0A1H9KCT2"/>
<dbReference type="InterPro" id="IPR058238">
    <property type="entry name" value="Lant_leader_dom"/>
</dbReference>
<evidence type="ECO:0000313" key="1">
    <source>
        <dbReference type="EMBL" id="SEQ96960.1"/>
    </source>
</evidence>
<reference evidence="2" key="1">
    <citation type="submission" date="2016-10" db="EMBL/GenBank/DDBJ databases">
        <authorList>
            <person name="Varghese N."/>
            <person name="Submissions S."/>
        </authorList>
    </citation>
    <scope>NUCLEOTIDE SEQUENCE [LARGE SCALE GENOMIC DNA]</scope>
    <source>
        <strain evidence="2">DSM 24740</strain>
    </source>
</reference>
<evidence type="ECO:0000313" key="2">
    <source>
        <dbReference type="Proteomes" id="UP000199021"/>
    </source>
</evidence>
<name>A0A1H9KCT2_9BACT</name>
<accession>A0A1H9KCT2</accession>
<organism evidence="1 2">
    <name type="scientific">Neolewinella agarilytica</name>
    <dbReference type="NCBI Taxonomy" id="478744"/>
    <lineage>
        <taxon>Bacteria</taxon>
        <taxon>Pseudomonadati</taxon>
        <taxon>Bacteroidota</taxon>
        <taxon>Saprospiria</taxon>
        <taxon>Saprospirales</taxon>
        <taxon>Lewinellaceae</taxon>
        <taxon>Neolewinella</taxon>
    </lineage>
</organism>
<sequence>MKNKDLSLDKERLARLQEEQLEATIAGADGPGSNKVDVDILRAANDDTDDGTRAASNSGSCCAKSCN</sequence>
<dbReference type="EMBL" id="FOFB01000020">
    <property type="protein sequence ID" value="SEQ96960.1"/>
    <property type="molecule type" value="Genomic_DNA"/>
</dbReference>